<accession>A0A2P6MJT4</accession>
<dbReference type="InterPro" id="IPR022822">
    <property type="entry name" value="LutA"/>
</dbReference>
<dbReference type="GO" id="GO:0005829">
    <property type="term" value="C:cytosol"/>
    <property type="evidence" value="ECO:0007669"/>
    <property type="project" value="TreeGrafter"/>
</dbReference>
<comment type="caution">
    <text evidence="3">The sequence shown here is derived from an EMBL/GenBank/DDBJ whole genome shotgun (WGS) entry which is preliminary data.</text>
</comment>
<feature type="domain" description="Cysteine-rich" evidence="2">
    <location>
        <begin position="133"/>
        <end position="216"/>
    </location>
</feature>
<comment type="similarity">
    <text evidence="1">Belongs to the LutA/YkgE family.</text>
</comment>
<dbReference type="AlphaFoldDB" id="A0A2P6MJT4"/>
<reference evidence="3 4" key="1">
    <citation type="submission" date="2018-03" db="EMBL/GenBank/DDBJ databases">
        <title>Bacillus urumqiensis sp. nov., a moderately haloalkaliphilic bacterium isolated from a salt lake.</title>
        <authorList>
            <person name="Zhao B."/>
            <person name="Liao Z."/>
        </authorList>
    </citation>
    <scope>NUCLEOTIDE SEQUENCE [LARGE SCALE GENOMIC DNA]</scope>
    <source>
        <strain evidence="3 4">BZ-SZ-XJ18</strain>
    </source>
</reference>
<protein>
    <recommendedName>
        <fullName evidence="1">Lactate utilization protein A</fullName>
    </recommendedName>
</protein>
<dbReference type="InterPro" id="IPR004017">
    <property type="entry name" value="Cys_rich_dom"/>
</dbReference>
<feature type="domain" description="Cysteine-rich" evidence="2">
    <location>
        <begin position="3"/>
        <end position="85"/>
    </location>
</feature>
<organism evidence="3 4">
    <name type="scientific">Alkalicoccus urumqiensis</name>
    <name type="common">Bacillus urumqiensis</name>
    <dbReference type="NCBI Taxonomy" id="1548213"/>
    <lineage>
        <taxon>Bacteria</taxon>
        <taxon>Bacillati</taxon>
        <taxon>Bacillota</taxon>
        <taxon>Bacilli</taxon>
        <taxon>Bacillales</taxon>
        <taxon>Bacillaceae</taxon>
        <taxon>Alkalicoccus</taxon>
    </lineage>
</organism>
<dbReference type="EMBL" id="PVNS01000003">
    <property type="protein sequence ID" value="PRO66528.1"/>
    <property type="molecule type" value="Genomic_DNA"/>
</dbReference>
<comment type="function">
    <text evidence="1">Is involved in L-lactate degradation and allows cells to grow with lactate as the sole carbon source.</text>
</comment>
<dbReference type="Pfam" id="PF02754">
    <property type="entry name" value="CCG"/>
    <property type="match status" value="2"/>
</dbReference>
<name>A0A2P6MJT4_ALKUR</name>
<dbReference type="PANTHER" id="PTHR30296">
    <property type="entry name" value="UNCHARACTERIZED PROTEIN YKGE"/>
    <property type="match status" value="1"/>
</dbReference>
<evidence type="ECO:0000259" key="2">
    <source>
        <dbReference type="Pfam" id="PF02754"/>
    </source>
</evidence>
<dbReference type="RefSeq" id="WP_105958165.1">
    <property type="nucleotide sequence ID" value="NZ_PVNS01000003.1"/>
</dbReference>
<evidence type="ECO:0000313" key="4">
    <source>
        <dbReference type="Proteomes" id="UP000243650"/>
    </source>
</evidence>
<proteinExistence type="inferred from homology"/>
<dbReference type="PANTHER" id="PTHR30296:SF0">
    <property type="entry name" value="LACTATE UTILIZATION PROTEIN A"/>
    <property type="match status" value="1"/>
</dbReference>
<gene>
    <name evidence="1" type="primary">lutA</name>
    <name evidence="3" type="ORF">C6I21_04075</name>
</gene>
<dbReference type="HAMAP" id="MF_02105">
    <property type="entry name" value="LutA"/>
    <property type="match status" value="1"/>
</dbReference>
<keyword evidence="4" id="KW-1185">Reference proteome</keyword>
<evidence type="ECO:0000256" key="1">
    <source>
        <dbReference type="HAMAP-Rule" id="MF_02105"/>
    </source>
</evidence>
<sequence length="246" mass="26846">MKVTLFITCIGDVVYGARVGQSVVEVLERAGCTVDFPEAQTCCGQPAFNSGYHREASKAARHQIKVLEEAEVIVTPSGSCAGMLREYPHLLQDDPVWKPRAEAVAAKTYEFSQFLVDVLGVTDLGASFPKKATYHTSCHMTRILGVKNAPMQLLEHVDGLEFEMLPYKEQCCGFGGTFSVKMLPISEQMVDDKVTHIMETGAEVLIGADLGCLMNIGGRLERLGHPVEVRHIAEVLNAREGVAHGN</sequence>
<dbReference type="GO" id="GO:0006089">
    <property type="term" value="P:lactate metabolic process"/>
    <property type="evidence" value="ECO:0007669"/>
    <property type="project" value="UniProtKB-UniRule"/>
</dbReference>
<evidence type="ECO:0000313" key="3">
    <source>
        <dbReference type="EMBL" id="PRO66528.1"/>
    </source>
</evidence>
<dbReference type="OrthoDB" id="9770306at2"/>
<dbReference type="GO" id="GO:0016491">
    <property type="term" value="F:oxidoreductase activity"/>
    <property type="evidence" value="ECO:0007669"/>
    <property type="project" value="UniProtKB-ARBA"/>
</dbReference>
<dbReference type="Proteomes" id="UP000243650">
    <property type="component" value="Unassembled WGS sequence"/>
</dbReference>